<sequence length="76" mass="8287">MEPGFVFALVWAVLAVAIGIALITRRDWLAARIRAEREAPGMRPGLRSPKPWLFLLLGLLFAAMGVFIIIVAVSLG</sequence>
<reference evidence="2" key="1">
    <citation type="submission" date="2021-03" db="EMBL/GenBank/DDBJ databases">
        <title>Agromyces archimandritus sp. nov., isolated from the cockroach Archimandrita tessellata.</title>
        <authorList>
            <person name="Guzman J."/>
            <person name="Ortuzar M."/>
            <person name="Poehlein A."/>
            <person name="Daniel R."/>
            <person name="Trujillo M."/>
            <person name="Vilcinskas A."/>
        </authorList>
    </citation>
    <scope>NUCLEOTIDE SEQUENCE</scope>
    <source>
        <strain evidence="2">G127AT</strain>
    </source>
</reference>
<dbReference type="RefSeq" id="WP_210895935.1">
    <property type="nucleotide sequence ID" value="NZ_CP071696.1"/>
</dbReference>
<dbReference type="KEGG" id="aarc:G127AT_08390"/>
<evidence type="ECO:0000256" key="1">
    <source>
        <dbReference type="SAM" id="Phobius"/>
    </source>
</evidence>
<keyword evidence="1" id="KW-0812">Transmembrane</keyword>
<dbReference type="Proteomes" id="UP000671914">
    <property type="component" value="Chromosome"/>
</dbReference>
<dbReference type="AlphaFoldDB" id="A0A975IMD5"/>
<name>A0A975IMD5_9MICO</name>
<protein>
    <submittedName>
        <fullName evidence="2">Uncharacterized protein</fullName>
    </submittedName>
</protein>
<proteinExistence type="predicted"/>
<keyword evidence="1" id="KW-1133">Transmembrane helix</keyword>
<feature type="transmembrane region" description="Helical" evidence="1">
    <location>
        <begin position="6"/>
        <end position="24"/>
    </location>
</feature>
<feature type="transmembrane region" description="Helical" evidence="1">
    <location>
        <begin position="52"/>
        <end position="75"/>
    </location>
</feature>
<accession>A0A975IMD5</accession>
<evidence type="ECO:0000313" key="3">
    <source>
        <dbReference type="Proteomes" id="UP000671914"/>
    </source>
</evidence>
<keyword evidence="3" id="KW-1185">Reference proteome</keyword>
<dbReference type="EMBL" id="CP071696">
    <property type="protein sequence ID" value="QTX03397.1"/>
    <property type="molecule type" value="Genomic_DNA"/>
</dbReference>
<keyword evidence="1" id="KW-0472">Membrane</keyword>
<gene>
    <name evidence="2" type="ORF">G127AT_08390</name>
</gene>
<evidence type="ECO:0000313" key="2">
    <source>
        <dbReference type="EMBL" id="QTX03397.1"/>
    </source>
</evidence>
<organism evidence="2 3">
    <name type="scientific">Agromyces archimandritae</name>
    <dbReference type="NCBI Taxonomy" id="2781962"/>
    <lineage>
        <taxon>Bacteria</taxon>
        <taxon>Bacillati</taxon>
        <taxon>Actinomycetota</taxon>
        <taxon>Actinomycetes</taxon>
        <taxon>Micrococcales</taxon>
        <taxon>Microbacteriaceae</taxon>
        <taxon>Agromyces</taxon>
    </lineage>
</organism>